<evidence type="ECO:0000259" key="4">
    <source>
        <dbReference type="Pfam" id="PF17162"/>
    </source>
</evidence>
<dbReference type="EMBL" id="RZNH01000002">
    <property type="protein sequence ID" value="NOU58665.1"/>
    <property type="molecule type" value="Genomic_DNA"/>
</dbReference>
<dbReference type="PANTHER" id="PTHR38478:SF1">
    <property type="entry name" value="ZINC DEPENDENT METALLOPROTEASE DOMAIN LIPOPROTEIN"/>
    <property type="match status" value="1"/>
</dbReference>
<dbReference type="SUPFAM" id="SSF55486">
    <property type="entry name" value="Metalloproteases ('zincins'), catalytic domain"/>
    <property type="match status" value="1"/>
</dbReference>
<reference evidence="5 6" key="1">
    <citation type="submission" date="2018-12" db="EMBL/GenBank/DDBJ databases">
        <title>Marinifilum JC070 sp. nov., a marine bacterium isolated from Yongle Blue Hole in the South China Sea.</title>
        <authorList>
            <person name="Fu T."/>
        </authorList>
    </citation>
    <scope>NUCLEOTIDE SEQUENCE [LARGE SCALE GENOMIC DNA]</scope>
    <source>
        <strain evidence="5 6">JC070</strain>
    </source>
</reference>
<dbReference type="CDD" id="cd04276">
    <property type="entry name" value="ZnMc_MMP_like_2"/>
    <property type="match status" value="1"/>
</dbReference>
<dbReference type="Pfam" id="PF16313">
    <property type="entry name" value="DUF4953"/>
    <property type="match status" value="1"/>
</dbReference>
<feature type="domain" description="DUF5118" evidence="4">
    <location>
        <begin position="30"/>
        <end position="76"/>
    </location>
</feature>
<evidence type="ECO:0000256" key="1">
    <source>
        <dbReference type="SAM" id="SignalP"/>
    </source>
</evidence>
<dbReference type="RefSeq" id="WP_171593932.1">
    <property type="nucleotide sequence ID" value="NZ_RZNH01000002.1"/>
</dbReference>
<protein>
    <submittedName>
        <fullName evidence="5">DUF5117 domain-containing protein</fullName>
    </submittedName>
</protein>
<organism evidence="5 6">
    <name type="scientific">Marinifilum caeruleilacunae</name>
    <dbReference type="NCBI Taxonomy" id="2499076"/>
    <lineage>
        <taxon>Bacteria</taxon>
        <taxon>Pseudomonadati</taxon>
        <taxon>Bacteroidota</taxon>
        <taxon>Bacteroidia</taxon>
        <taxon>Marinilabiliales</taxon>
        <taxon>Marinifilaceae</taxon>
    </lineage>
</organism>
<evidence type="ECO:0000313" key="6">
    <source>
        <dbReference type="Proteomes" id="UP000732105"/>
    </source>
</evidence>
<evidence type="ECO:0000259" key="3">
    <source>
        <dbReference type="Pfam" id="PF17148"/>
    </source>
</evidence>
<evidence type="ECO:0000313" key="5">
    <source>
        <dbReference type="EMBL" id="NOU58665.1"/>
    </source>
</evidence>
<dbReference type="InterPro" id="IPR033428">
    <property type="entry name" value="DUF5118"/>
</dbReference>
<dbReference type="Proteomes" id="UP000732105">
    <property type="component" value="Unassembled WGS sequence"/>
</dbReference>
<keyword evidence="6" id="KW-1185">Reference proteome</keyword>
<feature type="signal peptide" evidence="1">
    <location>
        <begin position="1"/>
        <end position="21"/>
    </location>
</feature>
<dbReference type="PANTHER" id="PTHR38478">
    <property type="entry name" value="PEPTIDASE M1A AND M12B"/>
    <property type="match status" value="1"/>
</dbReference>
<sequence length="783" mass="89574">MFRFTLSTLFFILALSISASAQSNYAALAKKYQPLLNKADISDSGFISVHMNDSKLWLEIPDSIMGRDLLIGSRVEEISSTRSAVAGQMMHNPMLVQFSQDAKAVYLHVISLEKQMDPNDPISISFNRNNVQTIYSAFKIEARNAKNNASVIDVTKFFNNQIPQISPFGGGSRGKVIPEATKTIEARAYDSNVEIVSQMGFMGKRKQFMCSLHRSIVLLPKKPMRPRLGSSQINYYEEVRKELSSEYMDVKSYTYIKRWRLEAKKEDEKRHQNGELVEPKKPIVFYVDNSIPEKWKPYIKAGIEDWQMAFEAIGFKNAIIAKDYPVNDTTFHANDFTNSCFRYITTDKANAMGNHWVDPRSGEILQGDVLFYHNVISKLYQWRFSQTAANDPAIRGNMENVPNEILGELIRYAAAHEIGHCLGMKHNYRASYAYPVDSLRSASFTKKYGTAASIMDYARNNYIAQPKDKGVSLTPPLLGVYDYFAIKWAYQPIYNADNAEEEKATLNKWFEERSNDDMYLFGTKNGMGDGMLDPSVLTESLGNDVIKASRYGAANTKLIMKNLVEWTAADELGNNHLEWMYEGVIKQYNRYFKHAEARLGGMYEFDVTNETHPEKYVAVSRDKQKEALDYIMDELLSQYDWMKTNEFERRLGSLDREIMKSQGEIINRLINRAVLVRMYTCSSQSTDPYAVSEYLSDITERVFSVSSKKQATSWMRNIQVEYVKGLQKLLEDNAKDGGHVFNNLIMADIKAELNAVKNMASKKTEKGNEEVKKHFTFLTYILN</sequence>
<feature type="chain" id="PRO_5046482759" evidence="1">
    <location>
        <begin position="22"/>
        <end position="783"/>
    </location>
</feature>
<dbReference type="InterPro" id="IPR024079">
    <property type="entry name" value="MetalloPept_cat_dom_sf"/>
</dbReference>
<name>A0ABX1WRF0_9BACT</name>
<feature type="domain" description="EcxA zinc-binding" evidence="2">
    <location>
        <begin position="400"/>
        <end position="706"/>
    </location>
</feature>
<accession>A0ABX1WRF0</accession>
<dbReference type="Gene3D" id="3.40.390.10">
    <property type="entry name" value="Collagenase (Catalytic Domain)"/>
    <property type="match status" value="1"/>
</dbReference>
<dbReference type="Pfam" id="PF17162">
    <property type="entry name" value="DUF5118"/>
    <property type="match status" value="1"/>
</dbReference>
<proteinExistence type="predicted"/>
<feature type="domain" description="DUF5117" evidence="3">
    <location>
        <begin position="87"/>
        <end position="264"/>
    </location>
</feature>
<evidence type="ECO:0000259" key="2">
    <source>
        <dbReference type="Pfam" id="PF16313"/>
    </source>
</evidence>
<dbReference type="InterPro" id="IPR032534">
    <property type="entry name" value="EcxA_zinc-bd"/>
</dbReference>
<comment type="caution">
    <text evidence="5">The sequence shown here is derived from an EMBL/GenBank/DDBJ whole genome shotgun (WGS) entry which is preliminary data.</text>
</comment>
<keyword evidence="1" id="KW-0732">Signal</keyword>
<dbReference type="InterPro" id="IPR033413">
    <property type="entry name" value="DUF5117"/>
</dbReference>
<dbReference type="InterPro" id="IPR034032">
    <property type="entry name" value="Zn_MMP-like_bac"/>
</dbReference>
<gene>
    <name evidence="5" type="ORF">ELS83_02460</name>
</gene>
<dbReference type="Pfam" id="PF17148">
    <property type="entry name" value="DUF5117"/>
    <property type="match status" value="1"/>
</dbReference>